<feature type="chain" id="PRO_5040299388" evidence="1">
    <location>
        <begin position="19"/>
        <end position="126"/>
    </location>
</feature>
<evidence type="ECO:0000313" key="2">
    <source>
        <dbReference type="EMBL" id="CAH2000711.1"/>
    </source>
</evidence>
<dbReference type="Pfam" id="PF03392">
    <property type="entry name" value="OS-D"/>
    <property type="match status" value="1"/>
</dbReference>
<evidence type="ECO:0000256" key="1">
    <source>
        <dbReference type="SAM" id="SignalP"/>
    </source>
</evidence>
<dbReference type="PANTHER" id="PTHR11257">
    <property type="entry name" value="CHEMOSENSORY PROTEIN-RELATED"/>
    <property type="match status" value="1"/>
</dbReference>
<feature type="signal peptide" evidence="1">
    <location>
        <begin position="1"/>
        <end position="18"/>
    </location>
</feature>
<evidence type="ECO:0000313" key="3">
    <source>
        <dbReference type="Proteomes" id="UP001152888"/>
    </source>
</evidence>
<reference evidence="2" key="1">
    <citation type="submission" date="2022-03" db="EMBL/GenBank/DDBJ databases">
        <authorList>
            <person name="Sayadi A."/>
        </authorList>
    </citation>
    <scope>NUCLEOTIDE SEQUENCE</scope>
</reference>
<dbReference type="EMBL" id="CAKOFQ010007420">
    <property type="protein sequence ID" value="CAH2000711.1"/>
    <property type="molecule type" value="Genomic_DNA"/>
</dbReference>
<dbReference type="PANTHER" id="PTHR11257:SF12">
    <property type="entry name" value="EJACULATORY BULB-SPECIFIC PROTEIN 3-RELATED"/>
    <property type="match status" value="1"/>
</dbReference>
<dbReference type="InterPro" id="IPR036682">
    <property type="entry name" value="OS_D_A10/PebIII_sf"/>
</dbReference>
<dbReference type="AlphaFoldDB" id="A0A9P0LSX4"/>
<proteinExistence type="predicted"/>
<name>A0A9P0LSX4_ACAOB</name>
<protein>
    <submittedName>
        <fullName evidence="2">Uncharacterized protein</fullName>
    </submittedName>
</protein>
<sequence length="126" mass="14560">MKCFILFVVCCSVALVNCKQYTTKYDNIDLDRILSNERLLKNYVNCLMDKGRCTRDATELKQILPDALATDCSKCNEKQKSGAKKVAEFLIKNKPESWKELVKKYDSDGKYRTSHAEELKRHGIIF</sequence>
<dbReference type="Gene3D" id="1.10.2080.10">
    <property type="entry name" value="Insect odorant-binding protein A10/Ejaculatory bulb-specific protein 3"/>
    <property type="match status" value="1"/>
</dbReference>
<dbReference type="InterPro" id="IPR005055">
    <property type="entry name" value="A10/PebIII"/>
</dbReference>
<comment type="caution">
    <text evidence="2">The sequence shown here is derived from an EMBL/GenBank/DDBJ whole genome shotgun (WGS) entry which is preliminary data.</text>
</comment>
<dbReference type="OrthoDB" id="6344725at2759"/>
<dbReference type="SUPFAM" id="SSF100910">
    <property type="entry name" value="Chemosensory protein Csp2"/>
    <property type="match status" value="1"/>
</dbReference>
<accession>A0A9P0LSX4</accession>
<keyword evidence="1" id="KW-0732">Signal</keyword>
<dbReference type="Proteomes" id="UP001152888">
    <property type="component" value="Unassembled WGS sequence"/>
</dbReference>
<organism evidence="2 3">
    <name type="scientific">Acanthoscelides obtectus</name>
    <name type="common">Bean weevil</name>
    <name type="synonym">Bruchus obtectus</name>
    <dbReference type="NCBI Taxonomy" id="200917"/>
    <lineage>
        <taxon>Eukaryota</taxon>
        <taxon>Metazoa</taxon>
        <taxon>Ecdysozoa</taxon>
        <taxon>Arthropoda</taxon>
        <taxon>Hexapoda</taxon>
        <taxon>Insecta</taxon>
        <taxon>Pterygota</taxon>
        <taxon>Neoptera</taxon>
        <taxon>Endopterygota</taxon>
        <taxon>Coleoptera</taxon>
        <taxon>Polyphaga</taxon>
        <taxon>Cucujiformia</taxon>
        <taxon>Chrysomeloidea</taxon>
        <taxon>Chrysomelidae</taxon>
        <taxon>Bruchinae</taxon>
        <taxon>Bruchini</taxon>
        <taxon>Acanthoscelides</taxon>
    </lineage>
</organism>
<keyword evidence="3" id="KW-1185">Reference proteome</keyword>
<gene>
    <name evidence="2" type="ORF">ACAOBT_LOCUS25749</name>
</gene>